<organism evidence="1 2">
    <name type="scientific">Abditibacterium utsteinense</name>
    <dbReference type="NCBI Taxonomy" id="1960156"/>
    <lineage>
        <taxon>Bacteria</taxon>
        <taxon>Pseudomonadati</taxon>
        <taxon>Abditibacteriota</taxon>
        <taxon>Abditibacteriia</taxon>
        <taxon>Abditibacteriales</taxon>
        <taxon>Abditibacteriaceae</taxon>
        <taxon>Abditibacterium</taxon>
    </lineage>
</organism>
<evidence type="ECO:0000313" key="1">
    <source>
        <dbReference type="EMBL" id="PQV63409.1"/>
    </source>
</evidence>
<accession>A0A2S8SRN2</accession>
<gene>
    <name evidence="1" type="ORF">B1R32_11264</name>
</gene>
<dbReference type="RefSeq" id="WP_106380488.1">
    <property type="nucleotide sequence ID" value="NZ_NIGF01000012.1"/>
</dbReference>
<proteinExistence type="predicted"/>
<evidence type="ECO:0000313" key="2">
    <source>
        <dbReference type="Proteomes" id="UP000237684"/>
    </source>
</evidence>
<name>A0A2S8SRN2_9BACT</name>
<dbReference type="Proteomes" id="UP000237684">
    <property type="component" value="Unassembled WGS sequence"/>
</dbReference>
<dbReference type="AlphaFoldDB" id="A0A2S8SRN2"/>
<dbReference type="EMBL" id="NIGF01000012">
    <property type="protein sequence ID" value="PQV63409.1"/>
    <property type="molecule type" value="Genomic_DNA"/>
</dbReference>
<dbReference type="InParanoid" id="A0A2S8SRN2"/>
<sequence>MSQKDDDRAIAKTARGAMARSSLDISELNIVCVGGFIDLQGKVRAPRGGAGTVSVKREFEQIKVLVRSVRGVKDVRGDRVILIEAS</sequence>
<evidence type="ECO:0008006" key="3">
    <source>
        <dbReference type="Google" id="ProtNLM"/>
    </source>
</evidence>
<keyword evidence="2" id="KW-1185">Reference proteome</keyword>
<comment type="caution">
    <text evidence="1">The sequence shown here is derived from an EMBL/GenBank/DDBJ whole genome shotgun (WGS) entry which is preliminary data.</text>
</comment>
<reference evidence="1 2" key="1">
    <citation type="journal article" date="2018" name="Syst. Appl. Microbiol.">
        <title>Abditibacterium utsteinense sp. nov., the first cultivated member of candidate phylum FBP, isolated from ice-free Antarctic soil samples.</title>
        <authorList>
            <person name="Tahon G."/>
            <person name="Tytgat B."/>
            <person name="Lebbe L."/>
            <person name="Carlier A."/>
            <person name="Willems A."/>
        </authorList>
    </citation>
    <scope>NUCLEOTIDE SEQUENCE [LARGE SCALE GENOMIC DNA]</scope>
    <source>
        <strain evidence="1 2">LMG 29911</strain>
    </source>
</reference>
<protein>
    <recommendedName>
        <fullName evidence="3">BON domain-containing protein</fullName>
    </recommendedName>
</protein>